<keyword evidence="6" id="KW-0333">Golgi apparatus</keyword>
<dbReference type="OrthoDB" id="1661054at2759"/>
<evidence type="ECO:0000256" key="4">
    <source>
        <dbReference type="ARBA" id="ARBA00022448"/>
    </source>
</evidence>
<dbReference type="GeneID" id="39590555"/>
<feature type="compositionally biased region" description="Pro residues" evidence="9">
    <location>
        <begin position="840"/>
        <end position="851"/>
    </location>
</feature>
<feature type="compositionally biased region" description="Acidic residues" evidence="9">
    <location>
        <begin position="1097"/>
        <end position="1110"/>
    </location>
</feature>
<proteinExistence type="inferred from homology"/>
<evidence type="ECO:0000256" key="8">
    <source>
        <dbReference type="ARBA" id="ARBA00031347"/>
    </source>
</evidence>
<dbReference type="GO" id="GO:0000139">
    <property type="term" value="C:Golgi membrane"/>
    <property type="evidence" value="ECO:0007669"/>
    <property type="project" value="UniProtKB-SubCell"/>
</dbReference>
<dbReference type="AlphaFoldDB" id="A0A427Y067"/>
<reference evidence="10 11" key="1">
    <citation type="submission" date="2018-11" db="EMBL/GenBank/DDBJ databases">
        <title>Genome sequence of Apiotrichum porosum DSM 27194.</title>
        <authorList>
            <person name="Aliyu H."/>
            <person name="Gorte O."/>
            <person name="Ochsenreither K."/>
        </authorList>
    </citation>
    <scope>NUCLEOTIDE SEQUENCE [LARGE SCALE GENOMIC DNA]</scope>
    <source>
        <strain evidence="10 11">DSM 27194</strain>
    </source>
</reference>
<evidence type="ECO:0000256" key="6">
    <source>
        <dbReference type="ARBA" id="ARBA00023034"/>
    </source>
</evidence>
<keyword evidence="4" id="KW-0813">Transport</keyword>
<evidence type="ECO:0000256" key="1">
    <source>
        <dbReference type="ARBA" id="ARBA00004395"/>
    </source>
</evidence>
<protein>
    <recommendedName>
        <fullName evidence="3">Conserved oligomeric Golgi complex subunit 8</fullName>
    </recommendedName>
    <alternativeName>
        <fullName evidence="8">Component of oligomeric Golgi complex 8</fullName>
    </alternativeName>
</protein>
<evidence type="ECO:0000256" key="2">
    <source>
        <dbReference type="ARBA" id="ARBA00006419"/>
    </source>
</evidence>
<dbReference type="GO" id="GO:0015031">
    <property type="term" value="P:protein transport"/>
    <property type="evidence" value="ECO:0007669"/>
    <property type="project" value="UniProtKB-KW"/>
</dbReference>
<feature type="compositionally biased region" description="Basic residues" evidence="9">
    <location>
        <begin position="1147"/>
        <end position="1159"/>
    </location>
</feature>
<evidence type="ECO:0000256" key="3">
    <source>
        <dbReference type="ARBA" id="ARBA00020983"/>
    </source>
</evidence>
<dbReference type="STRING" id="105984.A0A427Y067"/>
<feature type="region of interest" description="Disordered" evidence="9">
    <location>
        <begin position="503"/>
        <end position="534"/>
    </location>
</feature>
<comment type="caution">
    <text evidence="10">The sequence shown here is derived from an EMBL/GenBank/DDBJ whole genome shotgun (WGS) entry which is preliminary data.</text>
</comment>
<feature type="compositionally biased region" description="Low complexity" evidence="9">
    <location>
        <begin position="852"/>
        <end position="871"/>
    </location>
</feature>
<dbReference type="PANTHER" id="PTHR21311:SF0">
    <property type="entry name" value="CONSERVED OLIGOMERIC GOLGI COMPLEX SUBUNIT 8"/>
    <property type="match status" value="1"/>
</dbReference>
<feature type="region of interest" description="Disordered" evidence="9">
    <location>
        <begin position="614"/>
        <end position="633"/>
    </location>
</feature>
<keyword evidence="11" id="KW-1185">Reference proteome</keyword>
<dbReference type="PANTHER" id="PTHR21311">
    <property type="entry name" value="CONSERVED OLIGOMERIC GOLGI COMPLEX COMPONENT 8"/>
    <property type="match status" value="1"/>
</dbReference>
<evidence type="ECO:0000313" key="11">
    <source>
        <dbReference type="Proteomes" id="UP000279236"/>
    </source>
</evidence>
<evidence type="ECO:0000256" key="7">
    <source>
        <dbReference type="ARBA" id="ARBA00023136"/>
    </source>
</evidence>
<dbReference type="SUPFAM" id="SSF74788">
    <property type="entry name" value="Cullin repeat-like"/>
    <property type="match status" value="1"/>
</dbReference>
<feature type="region of interest" description="Disordered" evidence="9">
    <location>
        <begin position="1"/>
        <end position="22"/>
    </location>
</feature>
<dbReference type="InterPro" id="IPR007255">
    <property type="entry name" value="COG8"/>
</dbReference>
<evidence type="ECO:0000256" key="5">
    <source>
        <dbReference type="ARBA" id="ARBA00022927"/>
    </source>
</evidence>
<dbReference type="Pfam" id="PF04124">
    <property type="entry name" value="Dor1"/>
    <property type="match status" value="1"/>
</dbReference>
<feature type="compositionally biased region" description="Low complexity" evidence="9">
    <location>
        <begin position="1000"/>
        <end position="1017"/>
    </location>
</feature>
<keyword evidence="7" id="KW-0472">Membrane</keyword>
<evidence type="ECO:0000313" key="10">
    <source>
        <dbReference type="EMBL" id="RSH84491.1"/>
    </source>
</evidence>
<organism evidence="10 11">
    <name type="scientific">Apiotrichum porosum</name>
    <dbReference type="NCBI Taxonomy" id="105984"/>
    <lineage>
        <taxon>Eukaryota</taxon>
        <taxon>Fungi</taxon>
        <taxon>Dikarya</taxon>
        <taxon>Basidiomycota</taxon>
        <taxon>Agaricomycotina</taxon>
        <taxon>Tremellomycetes</taxon>
        <taxon>Trichosporonales</taxon>
        <taxon>Trichosporonaceae</taxon>
        <taxon>Apiotrichum</taxon>
    </lineage>
</organism>
<dbReference type="EMBL" id="RSCE01000003">
    <property type="protein sequence ID" value="RSH84491.1"/>
    <property type="molecule type" value="Genomic_DNA"/>
</dbReference>
<gene>
    <name evidence="10" type="ORF">EHS24_006012</name>
</gene>
<dbReference type="Proteomes" id="UP000279236">
    <property type="component" value="Unassembled WGS sequence"/>
</dbReference>
<comment type="subcellular location">
    <subcellularLocation>
        <location evidence="1">Golgi apparatus membrane</location>
        <topology evidence="1">Peripheral membrane protein</topology>
    </subcellularLocation>
</comment>
<feature type="region of interest" description="Disordered" evidence="9">
    <location>
        <begin position="1037"/>
        <end position="1159"/>
    </location>
</feature>
<feature type="region of interest" description="Disordered" evidence="9">
    <location>
        <begin position="695"/>
        <end position="1017"/>
    </location>
</feature>
<comment type="similarity">
    <text evidence="2">Belongs to the COG8 family.</text>
</comment>
<sequence>MEEAEGGCIHLARPADPPEPAPSLVDLLQATATERRATAPDLTSEAASSYLDHLLSLPLKTLLAEASVISNEAGSVESELTNLCYREYPTFISVHNCSSAVTSAFDDFSSSLGRLLDAVPALEEECRTFVRSTSGVQNARAKAALVQEHQDKLFDLLEIPQLMDTCVRNGYYQEALELSAHTQSLVKRYPSVELVHDVAKEVDGVLQLMLAQLLALLREPIKLPALVKTVGYLRRLGTIEESELSLVFLISRLSNFKAHLVALERDRTDAVRYVRKYVDLFREHVFDIVSQFSAIFLEGNPSPSAASQLSSFVGQCVNELVALVSSYVPKMTNDAASLSSILVQLGYCSLAFARVGLDFSSLIAEPFSDAVLLAFSQSLGAASTSLSNTLAHAVKSAGSPAQVLMAQEYIAPLLAADSPLDFIKWEGTFENLPTDLARFPPLAILVNAHLSALNSLRLLAPLHLHPQLSAAQASALVASTHSVAQYVRQTVALSDPLVGSPIDGGRMHKRQNSSSKAALIRRNSEGQLTPEARTAKRRETQWVCVAFADTWVKVVSPLLIDALDNGVYEGALPSNQDAELREALHAISSWVEDQLEDKQPSPVPILKAATRQNGGLGLNAKSTPNGSGAATPHAVPEEDEAAEAVFVPDSPVKGLQKQVTEEPEEMAAAPVDEQVANGIVDESRDDVEAIDVVATEPVVSAPEATVEEPAEDAPREILTLPEPEPVVETPEVDSVVAADEPPAASDLPVQPPQAALDADPVEPTPTHEAVTETLETQTVPDVVEDHAGVEAGPADVGIVPTGTSEEPESPGTGSVPPSVEREEQVEAPAPTSTEAEEPIPQEPIPQEPLAPAPVEEVAEPVSEPPAAIEAATPSSDEVVVPKNEPEETNDDEPAVVEPPSPTSDAQPEALALEPEAKEPEPQPAELTTPVNIDDNSQQQVERDATAAAPVAPTSDNNAETAGPADADETEEHEAIVQLSSQPETGPAEGAVRDTPPSLVPDDATATPSDDTGFIVPDVPVPGVDAAVASSIVPAALDTLPSDVPGEDTTPEASQDKDQEEPADTSKNKVGGDASDVDDRVVRVPAAVADASSVPVDVDVDVGGADEDTPTDIETPTPADSAANSRAPSPTPAPGSAVPSTSGGGGGAKKKKKNKKGKKK</sequence>
<name>A0A427Y067_9TREE</name>
<feature type="compositionally biased region" description="Low complexity" evidence="9">
    <location>
        <begin position="726"/>
        <end position="736"/>
    </location>
</feature>
<dbReference type="RefSeq" id="XP_028477939.1">
    <property type="nucleotide sequence ID" value="XM_028621487.1"/>
</dbReference>
<evidence type="ECO:0000256" key="9">
    <source>
        <dbReference type="SAM" id="MobiDB-lite"/>
    </source>
</evidence>
<accession>A0A427Y067</accession>
<dbReference type="InterPro" id="IPR016159">
    <property type="entry name" value="Cullin_repeat-like_dom_sf"/>
</dbReference>
<dbReference type="GO" id="GO:0017119">
    <property type="term" value="C:Golgi transport complex"/>
    <property type="evidence" value="ECO:0007669"/>
    <property type="project" value="InterPro"/>
</dbReference>
<feature type="compositionally biased region" description="Low complexity" evidence="9">
    <location>
        <begin position="1082"/>
        <end position="1096"/>
    </location>
</feature>
<dbReference type="GO" id="GO:0006891">
    <property type="term" value="P:intra-Golgi vesicle-mediated transport"/>
    <property type="evidence" value="ECO:0007669"/>
    <property type="project" value="TreeGrafter"/>
</dbReference>
<feature type="compositionally biased region" description="Polar residues" evidence="9">
    <location>
        <begin position="928"/>
        <end position="939"/>
    </location>
</feature>
<keyword evidence="5" id="KW-0653">Protein transport</keyword>